<protein>
    <submittedName>
        <fullName evidence="1">Uncharacterized protein</fullName>
    </submittedName>
</protein>
<dbReference type="AlphaFoldDB" id="A0A645EAA7"/>
<accession>A0A645EAA7</accession>
<evidence type="ECO:0000313" key="1">
    <source>
        <dbReference type="EMBL" id="MPM98566.1"/>
    </source>
</evidence>
<dbReference type="EMBL" id="VSSQ01044713">
    <property type="protein sequence ID" value="MPM98566.1"/>
    <property type="molecule type" value="Genomic_DNA"/>
</dbReference>
<proteinExistence type="predicted"/>
<name>A0A645EAA7_9ZZZZ</name>
<reference evidence="1" key="1">
    <citation type="submission" date="2019-08" db="EMBL/GenBank/DDBJ databases">
        <authorList>
            <person name="Kucharzyk K."/>
            <person name="Murdoch R.W."/>
            <person name="Higgins S."/>
            <person name="Loffler F."/>
        </authorList>
    </citation>
    <scope>NUCLEOTIDE SEQUENCE</scope>
</reference>
<organism evidence="1">
    <name type="scientific">bioreactor metagenome</name>
    <dbReference type="NCBI Taxonomy" id="1076179"/>
    <lineage>
        <taxon>unclassified sequences</taxon>
        <taxon>metagenomes</taxon>
        <taxon>ecological metagenomes</taxon>
    </lineage>
</organism>
<sequence length="174" mass="18882">MTTGISAPPIAATRWKPRNRLSRVSTMSGNHECEFWNHTPEAMMPTPVIRLIQLRPGSVSGFDEIFSASLPQATIEPVKVTAPMNTPIQISARWNPTDSIWCPASSSWRVSMKTFSPMSTAARPTKECSWAISCGMPVISTRVALNNPMTAPMSIATISRTSGTTPPLPTKLGI</sequence>
<gene>
    <name evidence="1" type="ORF">SDC9_145754</name>
</gene>
<comment type="caution">
    <text evidence="1">The sequence shown here is derived from an EMBL/GenBank/DDBJ whole genome shotgun (WGS) entry which is preliminary data.</text>
</comment>